<evidence type="ECO:0000313" key="12">
    <source>
        <dbReference type="EMBL" id="REE00214.1"/>
    </source>
</evidence>
<dbReference type="PROSITE" id="PS50109">
    <property type="entry name" value="HIS_KIN"/>
    <property type="match status" value="1"/>
</dbReference>
<dbReference type="FunFam" id="1.10.287.130:FF:000045">
    <property type="entry name" value="Two-component system sensor histidine kinase/response regulator"/>
    <property type="match status" value="1"/>
</dbReference>
<dbReference type="Pfam" id="PF07495">
    <property type="entry name" value="Y_Y_Y"/>
    <property type="match status" value="1"/>
</dbReference>
<dbReference type="Pfam" id="PF00512">
    <property type="entry name" value="HisKA"/>
    <property type="match status" value="1"/>
</dbReference>
<evidence type="ECO:0000313" key="13">
    <source>
        <dbReference type="Proteomes" id="UP000256779"/>
    </source>
</evidence>
<dbReference type="EMBL" id="QREG01000006">
    <property type="protein sequence ID" value="REE00214.1"/>
    <property type="molecule type" value="Genomic_DNA"/>
</dbReference>
<dbReference type="InterPro" id="IPR018062">
    <property type="entry name" value="HTH_AraC-typ_CS"/>
</dbReference>
<feature type="transmembrane region" description="Helical" evidence="8">
    <location>
        <begin position="769"/>
        <end position="791"/>
    </location>
</feature>
<dbReference type="PRINTS" id="PR00344">
    <property type="entry name" value="BCTRLSENSOR"/>
</dbReference>
<dbReference type="InterPro" id="IPR011110">
    <property type="entry name" value="Reg_prop"/>
</dbReference>
<dbReference type="InterPro" id="IPR011006">
    <property type="entry name" value="CheY-like_superfamily"/>
</dbReference>
<dbReference type="SUPFAM" id="SSF46689">
    <property type="entry name" value="Homeodomain-like"/>
    <property type="match status" value="1"/>
</dbReference>
<evidence type="ECO:0000259" key="9">
    <source>
        <dbReference type="PROSITE" id="PS01124"/>
    </source>
</evidence>
<evidence type="ECO:0000256" key="8">
    <source>
        <dbReference type="SAM" id="Phobius"/>
    </source>
</evidence>
<dbReference type="Proteomes" id="UP000256779">
    <property type="component" value="Unassembled WGS sequence"/>
</dbReference>
<dbReference type="PANTHER" id="PTHR43547:SF2">
    <property type="entry name" value="HYBRID SIGNAL TRANSDUCTION HISTIDINE KINASE C"/>
    <property type="match status" value="1"/>
</dbReference>
<evidence type="ECO:0000256" key="1">
    <source>
        <dbReference type="ARBA" id="ARBA00000085"/>
    </source>
</evidence>
<dbReference type="Gene3D" id="3.30.565.10">
    <property type="entry name" value="Histidine kinase-like ATPase, C-terminal domain"/>
    <property type="match status" value="1"/>
</dbReference>
<evidence type="ECO:0000259" key="10">
    <source>
        <dbReference type="PROSITE" id="PS50109"/>
    </source>
</evidence>
<keyword evidence="12" id="KW-0808">Transferase</keyword>
<dbReference type="FunFam" id="2.60.40.10:FF:000791">
    <property type="entry name" value="Two-component system sensor histidine kinase/response regulator"/>
    <property type="match status" value="1"/>
</dbReference>
<evidence type="ECO:0000256" key="5">
    <source>
        <dbReference type="ARBA" id="ARBA00023125"/>
    </source>
</evidence>
<keyword evidence="3 7" id="KW-0597">Phosphoprotein</keyword>
<accession>A0A3D9L5Y5</accession>
<keyword evidence="8" id="KW-1133">Transmembrane helix</keyword>
<dbReference type="Gene3D" id="3.40.50.2300">
    <property type="match status" value="1"/>
</dbReference>
<organism evidence="12 13">
    <name type="scientific">Marinoscillum furvescens DSM 4134</name>
    <dbReference type="NCBI Taxonomy" id="1122208"/>
    <lineage>
        <taxon>Bacteria</taxon>
        <taxon>Pseudomonadati</taxon>
        <taxon>Bacteroidota</taxon>
        <taxon>Cytophagia</taxon>
        <taxon>Cytophagales</taxon>
        <taxon>Reichenbachiellaceae</taxon>
        <taxon>Marinoscillum</taxon>
    </lineage>
</organism>
<dbReference type="Pfam" id="PF07494">
    <property type="entry name" value="Reg_prop"/>
    <property type="match status" value="2"/>
</dbReference>
<evidence type="ECO:0000256" key="4">
    <source>
        <dbReference type="ARBA" id="ARBA00023015"/>
    </source>
</evidence>
<dbReference type="Gene3D" id="2.60.40.10">
    <property type="entry name" value="Immunoglobulins"/>
    <property type="match status" value="1"/>
</dbReference>
<evidence type="ECO:0000259" key="11">
    <source>
        <dbReference type="PROSITE" id="PS50110"/>
    </source>
</evidence>
<dbReference type="PANTHER" id="PTHR43547">
    <property type="entry name" value="TWO-COMPONENT HISTIDINE KINASE"/>
    <property type="match status" value="1"/>
</dbReference>
<dbReference type="Gene3D" id="2.130.10.10">
    <property type="entry name" value="YVTN repeat-like/Quinoprotein amine dehydrogenase"/>
    <property type="match status" value="3"/>
</dbReference>
<dbReference type="PROSITE" id="PS01124">
    <property type="entry name" value="HTH_ARAC_FAMILY_2"/>
    <property type="match status" value="1"/>
</dbReference>
<feature type="modified residue" description="4-aspartylphosphate" evidence="7">
    <location>
        <position position="1119"/>
    </location>
</feature>
<reference evidence="12 13" key="1">
    <citation type="submission" date="2018-07" db="EMBL/GenBank/DDBJ databases">
        <title>Genomic Encyclopedia of Type Strains, Phase IV (KMG-IV): sequencing the most valuable type-strain genomes for metagenomic binning, comparative biology and taxonomic classification.</title>
        <authorList>
            <person name="Goeker M."/>
        </authorList>
    </citation>
    <scope>NUCLEOTIDE SEQUENCE [LARGE SCALE GENOMIC DNA]</scope>
    <source>
        <strain evidence="12 13">DSM 4134</strain>
    </source>
</reference>
<dbReference type="SUPFAM" id="SSF63829">
    <property type="entry name" value="Calcium-dependent phosphotriesterase"/>
    <property type="match status" value="3"/>
</dbReference>
<keyword evidence="13" id="KW-1185">Reference proteome</keyword>
<dbReference type="SMART" id="SM00387">
    <property type="entry name" value="HATPase_c"/>
    <property type="match status" value="1"/>
</dbReference>
<keyword evidence="6" id="KW-0804">Transcription</keyword>
<keyword evidence="4" id="KW-0805">Transcription regulation</keyword>
<dbReference type="PROSITE" id="PS50110">
    <property type="entry name" value="RESPONSE_REGULATORY"/>
    <property type="match status" value="1"/>
</dbReference>
<dbReference type="GO" id="GO:0000155">
    <property type="term" value="F:phosphorelay sensor kinase activity"/>
    <property type="evidence" value="ECO:0007669"/>
    <property type="project" value="InterPro"/>
</dbReference>
<feature type="domain" description="Response regulatory" evidence="11">
    <location>
        <begin position="1071"/>
        <end position="1186"/>
    </location>
</feature>
<dbReference type="SMART" id="SM00388">
    <property type="entry name" value="HisKA"/>
    <property type="match status" value="1"/>
</dbReference>
<keyword evidence="5" id="KW-0238">DNA-binding</keyword>
<dbReference type="OrthoDB" id="9797097at2"/>
<dbReference type="CDD" id="cd17574">
    <property type="entry name" value="REC_OmpR"/>
    <property type="match status" value="1"/>
</dbReference>
<comment type="catalytic activity">
    <reaction evidence="1">
        <text>ATP + protein L-histidine = ADP + protein N-phospho-L-histidine.</text>
        <dbReference type="EC" id="2.7.13.3"/>
    </reaction>
</comment>
<comment type="caution">
    <text evidence="12">The sequence shown here is derived from an EMBL/GenBank/DDBJ whole genome shotgun (WGS) entry which is preliminary data.</text>
</comment>
<dbReference type="InterPro" id="IPR003594">
    <property type="entry name" value="HATPase_dom"/>
</dbReference>
<dbReference type="InterPro" id="IPR018060">
    <property type="entry name" value="HTH_AraC"/>
</dbReference>
<name>A0A3D9L5Y5_MARFU</name>
<feature type="domain" description="Histidine kinase" evidence="10">
    <location>
        <begin position="823"/>
        <end position="1047"/>
    </location>
</feature>
<dbReference type="Gene3D" id="1.10.10.60">
    <property type="entry name" value="Homeodomain-like"/>
    <property type="match status" value="1"/>
</dbReference>
<protein>
    <recommendedName>
        <fullName evidence="2">histidine kinase</fullName>
        <ecNumber evidence="2">2.7.13.3</ecNumber>
    </recommendedName>
</protein>
<evidence type="ECO:0000256" key="3">
    <source>
        <dbReference type="ARBA" id="ARBA00022553"/>
    </source>
</evidence>
<dbReference type="SMART" id="SM00342">
    <property type="entry name" value="HTH_ARAC"/>
    <property type="match status" value="1"/>
</dbReference>
<evidence type="ECO:0000256" key="7">
    <source>
        <dbReference type="PROSITE-ProRule" id="PRU00169"/>
    </source>
</evidence>
<keyword evidence="8" id="KW-0812">Transmembrane</keyword>
<dbReference type="Pfam" id="PF02518">
    <property type="entry name" value="HATPase_c"/>
    <property type="match status" value="1"/>
</dbReference>
<dbReference type="CDD" id="cd00082">
    <property type="entry name" value="HisKA"/>
    <property type="match status" value="1"/>
</dbReference>
<dbReference type="InterPro" id="IPR015943">
    <property type="entry name" value="WD40/YVTN_repeat-like_dom_sf"/>
</dbReference>
<dbReference type="InterPro" id="IPR011123">
    <property type="entry name" value="Y_Y_Y"/>
</dbReference>
<dbReference type="SUPFAM" id="SSF55874">
    <property type="entry name" value="ATPase domain of HSP90 chaperone/DNA topoisomerase II/histidine kinase"/>
    <property type="match status" value="1"/>
</dbReference>
<dbReference type="Gene3D" id="1.10.287.130">
    <property type="match status" value="1"/>
</dbReference>
<gene>
    <name evidence="12" type="ORF">C7460_106153</name>
</gene>
<dbReference type="InterPro" id="IPR036097">
    <property type="entry name" value="HisK_dim/P_sf"/>
</dbReference>
<keyword evidence="12" id="KW-0418">Kinase</keyword>
<dbReference type="InterPro" id="IPR001789">
    <property type="entry name" value="Sig_transdc_resp-reg_receiver"/>
</dbReference>
<dbReference type="GO" id="GO:0003700">
    <property type="term" value="F:DNA-binding transcription factor activity"/>
    <property type="evidence" value="ECO:0007669"/>
    <property type="project" value="InterPro"/>
</dbReference>
<dbReference type="Pfam" id="PF00072">
    <property type="entry name" value="Response_reg"/>
    <property type="match status" value="1"/>
</dbReference>
<evidence type="ECO:0000256" key="2">
    <source>
        <dbReference type="ARBA" id="ARBA00012438"/>
    </source>
</evidence>
<dbReference type="InterPro" id="IPR005467">
    <property type="entry name" value="His_kinase_dom"/>
</dbReference>
<dbReference type="PROSITE" id="PS00041">
    <property type="entry name" value="HTH_ARAC_FAMILY_1"/>
    <property type="match status" value="1"/>
</dbReference>
<dbReference type="GO" id="GO:0043565">
    <property type="term" value="F:sequence-specific DNA binding"/>
    <property type="evidence" value="ECO:0007669"/>
    <property type="project" value="InterPro"/>
</dbReference>
<dbReference type="EC" id="2.7.13.3" evidence="2"/>
<sequence>MHTVQYYKLIILQLVFLSGWAGIVFPAIASTDTAVFNIRKFQLPVEAILTDMEQDQFGFIWIGSENGLWRWDGGNFKHYQKDTQDTTALTSNRVSSVFEDKRGVLWVGTYGGGLHKYNRNCDCFKRYINDPDDRTSLSFNEVKVIYETSNGDFFIGTDGGGLNLMDRETETFQRFQYDEADENTISHNNILSLAEHPDGRVFVGTWKGLNIFDPQKEIFQRVFKAYKPKQQFHFSLVQYGDRLLSDVPPSAYLTEKNELVEHSNHYHGLSGEAIDAKGRLWALSGSGINILDENLKVIHALAGSAFYDDPQNRQLRNLFHNQKTGDTWVLGDRGSFFLIDQKAPIFKPFLEGQPAVHLQSTPNYLWVADGVKVTIYDKTEFTVVRSFPFPMHNPLMESDSHGTMYLADQLAVRAYNEDGSKRWEEPHGITTEVKCLALTRDSVLWIGRILGVSQLDLKSRTIRHIHCNPNAKPNELGYFHHVHKIFQSSSGEIWLGTDGDGLKKYHPKDQSFTHYRHVIGDTTTLNGQFIRDLKEDQQGRLWVGSMMGVCCLNDDGKSFSRIQHDALRDVSVTTMEVDDAGGLWVGSRGEGLYYFEPDSGEVMNLNSRKGLSSDHVTNSLKLTDGRILVGTEAGLMVFDPEQVHPSASTPSVYLSNLLINNEQVAVGGRHLTSHIMVADSILLEYSDNKFELEFRAIHYDDNDRCQYAYKLEGFDEDWVAAKGANKATYTNIPAGQYKFMVKTSNEDGVWNEAIRSIHIAIAPPYWELLWVRLLFLLLMAGIIAGILVVFIRREKSKNQFKLEKERVKQTEELTQMKLRFFTNISHELRTPLTLIAAPLDKYKQEQVVPRKSVLDMMYKNSKRLLELINQILDFRKLEGDQQPLQVAEQDHLGLIENIKSAYAYWAKESQVNFIVNYSKNTPKCYFDADVVEKIITNLVANAIKFTPRNGDVRLNVELLPHSVSNQCIQTGKMKIDIRDTGVGIPKEVQSKIFDRFYQLDFKELPAAGSGIGLSLIAGLVDLHRGQITFHSEEGRGTHFSIELPVGFQDHELVSKVEDELATGKPEDDRILILVIEDHEDIRQLLREELSAQYRVIEAENGKYGVKLAIAQVPDVIICDVMMPEVNGLQVVNQLKNNVLTDHIPILLLTAKTSIQDKLDGLKAGAEDYIQKPFNISEVKLKVRNVLDSRQALVRKFGQQNLEEKKDDKEDFLSAINQLLHTHLADNDFSIDELCLEMGVGRSQLYRKLMALTGKSIKEYINTHRLTYARQLLETGEYSVKEVAFRVGFNDNHYFSRSFKKEFGYPPSHFTDKKKNLLKQ</sequence>
<dbReference type="InterPro" id="IPR036890">
    <property type="entry name" value="HATPase_C_sf"/>
</dbReference>
<feature type="domain" description="HTH araC/xylS-type" evidence="9">
    <location>
        <begin position="1213"/>
        <end position="1312"/>
    </location>
</feature>
<dbReference type="SMART" id="SM00448">
    <property type="entry name" value="REC"/>
    <property type="match status" value="1"/>
</dbReference>
<keyword evidence="8" id="KW-0472">Membrane</keyword>
<dbReference type="InterPro" id="IPR003661">
    <property type="entry name" value="HisK_dim/P_dom"/>
</dbReference>
<dbReference type="Pfam" id="PF12833">
    <property type="entry name" value="HTH_18"/>
    <property type="match status" value="1"/>
</dbReference>
<dbReference type="InterPro" id="IPR009057">
    <property type="entry name" value="Homeodomain-like_sf"/>
</dbReference>
<evidence type="ECO:0000256" key="6">
    <source>
        <dbReference type="ARBA" id="ARBA00023163"/>
    </source>
</evidence>
<dbReference type="InterPro" id="IPR013783">
    <property type="entry name" value="Ig-like_fold"/>
</dbReference>
<dbReference type="SUPFAM" id="SSF52172">
    <property type="entry name" value="CheY-like"/>
    <property type="match status" value="1"/>
</dbReference>
<dbReference type="SUPFAM" id="SSF47384">
    <property type="entry name" value="Homodimeric domain of signal transducing histidine kinase"/>
    <property type="match status" value="1"/>
</dbReference>
<dbReference type="InterPro" id="IPR004358">
    <property type="entry name" value="Sig_transdc_His_kin-like_C"/>
</dbReference>
<proteinExistence type="predicted"/>